<dbReference type="PANTHER" id="PTHR33103:SF19">
    <property type="entry name" value="OS09G0544700 PROTEIN"/>
    <property type="match status" value="1"/>
</dbReference>
<name>A0A565CGV3_9BRAS</name>
<dbReference type="Proteomes" id="UP000489600">
    <property type="component" value="Unassembled WGS sequence"/>
</dbReference>
<feature type="region of interest" description="Disordered" evidence="1">
    <location>
        <begin position="1"/>
        <end position="20"/>
    </location>
</feature>
<dbReference type="OrthoDB" id="1111065at2759"/>
<dbReference type="EMBL" id="CABITT030000008">
    <property type="protein sequence ID" value="VVB12887.1"/>
    <property type="molecule type" value="Genomic_DNA"/>
</dbReference>
<evidence type="ECO:0000256" key="1">
    <source>
        <dbReference type="SAM" id="MobiDB-lite"/>
    </source>
</evidence>
<comment type="caution">
    <text evidence="2">The sequence shown here is derived from an EMBL/GenBank/DDBJ whole genome shotgun (WGS) entry which is preliminary data.</text>
</comment>
<accession>A0A565CGV3</accession>
<gene>
    <name evidence="2" type="ORF">ANE_LOCUS23331</name>
</gene>
<organism evidence="2 3">
    <name type="scientific">Arabis nemorensis</name>
    <dbReference type="NCBI Taxonomy" id="586526"/>
    <lineage>
        <taxon>Eukaryota</taxon>
        <taxon>Viridiplantae</taxon>
        <taxon>Streptophyta</taxon>
        <taxon>Embryophyta</taxon>
        <taxon>Tracheophyta</taxon>
        <taxon>Spermatophyta</taxon>
        <taxon>Magnoliopsida</taxon>
        <taxon>eudicotyledons</taxon>
        <taxon>Gunneridae</taxon>
        <taxon>Pentapetalae</taxon>
        <taxon>rosids</taxon>
        <taxon>malvids</taxon>
        <taxon>Brassicales</taxon>
        <taxon>Brassicaceae</taxon>
        <taxon>Arabideae</taxon>
        <taxon>Arabis</taxon>
    </lineage>
</organism>
<keyword evidence="3" id="KW-1185">Reference proteome</keyword>
<proteinExistence type="predicted"/>
<protein>
    <submittedName>
        <fullName evidence="2">Uncharacterized protein</fullName>
    </submittedName>
</protein>
<dbReference type="PANTHER" id="PTHR33103">
    <property type="entry name" value="OS01G0153900 PROTEIN"/>
    <property type="match status" value="1"/>
</dbReference>
<evidence type="ECO:0000313" key="2">
    <source>
        <dbReference type="EMBL" id="VVB12887.1"/>
    </source>
</evidence>
<reference evidence="2" key="1">
    <citation type="submission" date="2019-07" db="EMBL/GenBank/DDBJ databases">
        <authorList>
            <person name="Dittberner H."/>
        </authorList>
    </citation>
    <scope>NUCLEOTIDE SEQUENCE [LARGE SCALE GENOMIC DNA]</scope>
</reference>
<dbReference type="InterPro" id="IPR007750">
    <property type="entry name" value="DUF674"/>
</dbReference>
<evidence type="ECO:0000313" key="3">
    <source>
        <dbReference type="Proteomes" id="UP000489600"/>
    </source>
</evidence>
<dbReference type="AlphaFoldDB" id="A0A565CGV3"/>
<sequence>MDPKSHGSEQSPEGSGFVKRDTTFTVSDDLIITPMNTSSTVCFLKKLQIHAEDLEVQEIRITKTEATSLLRASLVTSSALNTCLRNLIVKNSNSKVET</sequence>
<dbReference type="Pfam" id="PF05056">
    <property type="entry name" value="DUF674"/>
    <property type="match status" value="1"/>
</dbReference>